<proteinExistence type="inferred from homology"/>
<dbReference type="GO" id="GO:0016846">
    <property type="term" value="F:carbon-sulfur lyase activity"/>
    <property type="evidence" value="ECO:0007669"/>
    <property type="project" value="InterPro"/>
</dbReference>
<evidence type="ECO:0000256" key="3">
    <source>
        <dbReference type="ARBA" id="ARBA00022833"/>
    </source>
</evidence>
<keyword evidence="3" id="KW-0862">Zinc</keyword>
<keyword evidence="2" id="KW-0479">Metal-binding</keyword>
<dbReference type="Proteomes" id="UP000029227">
    <property type="component" value="Unassembled WGS sequence"/>
</dbReference>
<evidence type="ECO:0000256" key="1">
    <source>
        <dbReference type="ARBA" id="ARBA00005495"/>
    </source>
</evidence>
<dbReference type="SUPFAM" id="SSF51316">
    <property type="entry name" value="Mss4-like"/>
    <property type="match status" value="1"/>
</dbReference>
<reference evidence="5 6" key="1">
    <citation type="journal article" date="2014" name="Genome Announc.">
        <title>Draft Genome Sequences of Two Vibrionaceae Species, Vibrio ponticus C121 and Photobacterium aphoticum C119, Isolated as Coral Reef Microbiota.</title>
        <authorList>
            <person name="Al-saari N."/>
            <person name="Meirelles P.M."/>
            <person name="Mino S."/>
            <person name="Suda W."/>
            <person name="Oshima K."/>
            <person name="Hattori M."/>
            <person name="Ohkuma M."/>
            <person name="Thompson F.L."/>
            <person name="Gomez-Gil B."/>
            <person name="Sawabe T."/>
            <person name="Sawabe T."/>
        </authorList>
    </citation>
    <scope>NUCLEOTIDE SEQUENCE [LARGE SCALE GENOMIC DNA]</scope>
    <source>
        <strain evidence="5 6">JCM 19237</strain>
    </source>
</reference>
<comment type="similarity">
    <text evidence="1">Belongs to the Gfa family.</text>
</comment>
<dbReference type="STRING" id="754436.JCM19237_6353"/>
<evidence type="ECO:0000259" key="4">
    <source>
        <dbReference type="PROSITE" id="PS51891"/>
    </source>
</evidence>
<organism evidence="5 6">
    <name type="scientific">Photobacterium aphoticum</name>
    <dbReference type="NCBI Taxonomy" id="754436"/>
    <lineage>
        <taxon>Bacteria</taxon>
        <taxon>Pseudomonadati</taxon>
        <taxon>Pseudomonadota</taxon>
        <taxon>Gammaproteobacteria</taxon>
        <taxon>Vibrionales</taxon>
        <taxon>Vibrionaceae</taxon>
        <taxon>Photobacterium</taxon>
    </lineage>
</organism>
<sequence>MCRKRGAIAASVLLENLKVVKGEDNLTLYQFNTMTAKHYFCKTCGIYTHHQRRSNPHQFAINVACLEGVNPYELEPVRITDGINHPSDAS</sequence>
<dbReference type="PANTHER" id="PTHR28620">
    <property type="entry name" value="CENTROMERE PROTEIN V"/>
    <property type="match status" value="1"/>
</dbReference>
<evidence type="ECO:0000256" key="2">
    <source>
        <dbReference type="ARBA" id="ARBA00022723"/>
    </source>
</evidence>
<accession>A0A090QNS5</accession>
<dbReference type="eggNOG" id="COG3791">
    <property type="taxonomic scope" value="Bacteria"/>
</dbReference>
<comment type="caution">
    <text evidence="5">The sequence shown here is derived from an EMBL/GenBank/DDBJ whole genome shotgun (WGS) entry which is preliminary data.</text>
</comment>
<dbReference type="InterPro" id="IPR006913">
    <property type="entry name" value="CENP-V/GFA"/>
</dbReference>
<dbReference type="GO" id="GO:0046872">
    <property type="term" value="F:metal ion binding"/>
    <property type="evidence" value="ECO:0007669"/>
    <property type="project" value="UniProtKB-KW"/>
</dbReference>
<dbReference type="Gene3D" id="2.170.150.70">
    <property type="match status" value="1"/>
</dbReference>
<dbReference type="PROSITE" id="PS51891">
    <property type="entry name" value="CENP_V_GFA"/>
    <property type="match status" value="1"/>
</dbReference>
<dbReference type="AlphaFoldDB" id="A0A090QNS5"/>
<protein>
    <submittedName>
        <fullName evidence="5">Gfa-like protein</fullName>
    </submittedName>
</protein>
<evidence type="ECO:0000313" key="5">
    <source>
        <dbReference type="EMBL" id="GAL03459.1"/>
    </source>
</evidence>
<gene>
    <name evidence="5" type="ORF">JCM19237_6353</name>
</gene>
<evidence type="ECO:0000313" key="6">
    <source>
        <dbReference type="Proteomes" id="UP000029227"/>
    </source>
</evidence>
<dbReference type="Pfam" id="PF04828">
    <property type="entry name" value="GFA"/>
    <property type="match status" value="1"/>
</dbReference>
<name>A0A090QNS5_9GAMM</name>
<dbReference type="EMBL" id="BBMN01000002">
    <property type="protein sequence ID" value="GAL03459.1"/>
    <property type="molecule type" value="Genomic_DNA"/>
</dbReference>
<feature type="domain" description="CENP-V/GFA" evidence="4">
    <location>
        <begin position="1"/>
        <end position="88"/>
    </location>
</feature>
<dbReference type="InterPro" id="IPR011057">
    <property type="entry name" value="Mss4-like_sf"/>
</dbReference>
<dbReference type="PANTHER" id="PTHR28620:SF1">
    <property type="entry name" value="CENP-V_GFA DOMAIN-CONTAINING PROTEIN"/>
    <property type="match status" value="1"/>
</dbReference>
<dbReference type="InterPro" id="IPR052355">
    <property type="entry name" value="CENP-V-like"/>
</dbReference>